<evidence type="ECO:0000313" key="7">
    <source>
        <dbReference type="Proteomes" id="UP000199469"/>
    </source>
</evidence>
<dbReference type="SMART" id="SM00342">
    <property type="entry name" value="HTH_ARAC"/>
    <property type="match status" value="1"/>
</dbReference>
<dbReference type="Proteomes" id="UP000199469">
    <property type="component" value="Unassembled WGS sequence"/>
</dbReference>
<organism evidence="6 7">
    <name type="scientific">Chryseobacterium wanjuense</name>
    <dbReference type="NCBI Taxonomy" id="356305"/>
    <lineage>
        <taxon>Bacteria</taxon>
        <taxon>Pseudomonadati</taxon>
        <taxon>Bacteroidota</taxon>
        <taxon>Flavobacteriia</taxon>
        <taxon>Flavobacteriales</taxon>
        <taxon>Weeksellaceae</taxon>
        <taxon>Chryseobacterium group</taxon>
        <taxon>Chryseobacterium</taxon>
    </lineage>
</organism>
<dbReference type="InterPro" id="IPR018060">
    <property type="entry name" value="HTH_AraC"/>
</dbReference>
<keyword evidence="2" id="KW-0238">DNA-binding</keyword>
<evidence type="ECO:0000256" key="4">
    <source>
        <dbReference type="SAM" id="Phobius"/>
    </source>
</evidence>
<dbReference type="GO" id="GO:0003700">
    <property type="term" value="F:DNA-binding transcription factor activity"/>
    <property type="evidence" value="ECO:0007669"/>
    <property type="project" value="InterPro"/>
</dbReference>
<evidence type="ECO:0000256" key="2">
    <source>
        <dbReference type="ARBA" id="ARBA00023125"/>
    </source>
</evidence>
<dbReference type="PANTHER" id="PTHR43280">
    <property type="entry name" value="ARAC-FAMILY TRANSCRIPTIONAL REGULATOR"/>
    <property type="match status" value="1"/>
</dbReference>
<keyword evidence="4" id="KW-0472">Membrane</keyword>
<dbReference type="EMBL" id="FOIU01000001">
    <property type="protein sequence ID" value="SEV96769.1"/>
    <property type="molecule type" value="Genomic_DNA"/>
</dbReference>
<reference evidence="7" key="1">
    <citation type="submission" date="2016-10" db="EMBL/GenBank/DDBJ databases">
        <authorList>
            <person name="Varghese N."/>
            <person name="Submissions S."/>
        </authorList>
    </citation>
    <scope>NUCLEOTIDE SEQUENCE [LARGE SCALE GENOMIC DNA]</scope>
    <source>
        <strain evidence="7">DSM 17724</strain>
    </source>
</reference>
<keyword evidence="4" id="KW-1133">Transmembrane helix</keyword>
<evidence type="ECO:0000313" key="6">
    <source>
        <dbReference type="EMBL" id="SEV96769.1"/>
    </source>
</evidence>
<keyword evidence="3" id="KW-0804">Transcription</keyword>
<proteinExistence type="predicted"/>
<accession>A0A1I0N6P8</accession>
<keyword evidence="7" id="KW-1185">Reference proteome</keyword>
<dbReference type="Gene3D" id="1.10.10.60">
    <property type="entry name" value="Homeodomain-like"/>
    <property type="match status" value="2"/>
</dbReference>
<dbReference type="GO" id="GO:0043565">
    <property type="term" value="F:sequence-specific DNA binding"/>
    <property type="evidence" value="ECO:0007669"/>
    <property type="project" value="InterPro"/>
</dbReference>
<keyword evidence="4" id="KW-0812">Transmembrane</keyword>
<gene>
    <name evidence="6" type="ORF">SAMN05421841_0410</name>
</gene>
<keyword evidence="1" id="KW-0805">Transcription regulation</keyword>
<dbReference type="SUPFAM" id="SSF46689">
    <property type="entry name" value="Homeodomain-like"/>
    <property type="match status" value="1"/>
</dbReference>
<dbReference type="AlphaFoldDB" id="A0A1I0N6P8"/>
<name>A0A1I0N6P8_9FLAO</name>
<dbReference type="PANTHER" id="PTHR43280:SF2">
    <property type="entry name" value="HTH-TYPE TRANSCRIPTIONAL REGULATOR EXSA"/>
    <property type="match status" value="1"/>
</dbReference>
<evidence type="ECO:0000259" key="5">
    <source>
        <dbReference type="PROSITE" id="PS01124"/>
    </source>
</evidence>
<dbReference type="STRING" id="356305.SAMN05421841_0410"/>
<dbReference type="InterPro" id="IPR009057">
    <property type="entry name" value="Homeodomain-like_sf"/>
</dbReference>
<dbReference type="PROSITE" id="PS01124">
    <property type="entry name" value="HTH_ARAC_FAMILY_2"/>
    <property type="match status" value="1"/>
</dbReference>
<sequence length="551" mass="64531">MRTDCKKAKKNQPKNIFLKKEMPKKNIQIIFFLLCSAFLSAQSSPDFSILADKAFQKLYQNPDDCINYSLSILNSDKNIEHKIVLRNIISQAYAMKGDYVQSVNISTQKEEPDEDKRLSYFMQTFGDYNLADQYQNLDLYNQSQRIISNLLSDPKLLKSEDKKMRITVAKLYQLQALNFGISRNHISMLENLNKSDQYIDYHNEENKIIAIENNIFRSSYLLKKNKTSEARKIIENVILKLEKEENQPFLLALAYENFSRYYFIKGDYHSSIQQLEKGLANIENLPFNTLKTKIYESLSKNYFALHNDEKYHEYYKLYSENTAKIDSSTKEGIRYIVKLVESSQNKNIEFQKQNQLKRFWIIASVFSLIIIGLIIYFLALKTKRKDLKKQFEFFEKQKTRKKTIPLHTDVPKKEEILSIDKSTEKDSNKISKEKEDEILQKLEQWEETDQFLSKNMSLSMLSTQMGVNTKYLSEVINNNKGKNFNGYINELRINHIAHLLKTDPTYLNYKVSYLAEYSGFSSHSAFTTIFKSVTGMSPNAYIQEISKSRTS</sequence>
<evidence type="ECO:0000256" key="3">
    <source>
        <dbReference type="ARBA" id="ARBA00023163"/>
    </source>
</evidence>
<feature type="transmembrane region" description="Helical" evidence="4">
    <location>
        <begin position="359"/>
        <end position="380"/>
    </location>
</feature>
<dbReference type="Pfam" id="PF12833">
    <property type="entry name" value="HTH_18"/>
    <property type="match status" value="1"/>
</dbReference>
<protein>
    <submittedName>
        <fullName evidence="6">Helix-turn-helix domain-containing protein</fullName>
    </submittedName>
</protein>
<evidence type="ECO:0000256" key="1">
    <source>
        <dbReference type="ARBA" id="ARBA00023015"/>
    </source>
</evidence>
<feature type="domain" description="HTH araC/xylS-type" evidence="5">
    <location>
        <begin position="436"/>
        <end position="544"/>
    </location>
</feature>